<dbReference type="InterPro" id="IPR029058">
    <property type="entry name" value="AB_hydrolase_fold"/>
</dbReference>
<proteinExistence type="predicted"/>
<dbReference type="Gene3D" id="3.40.50.1820">
    <property type="entry name" value="alpha/beta hydrolase"/>
    <property type="match status" value="1"/>
</dbReference>
<dbReference type="InterPro" id="IPR053145">
    <property type="entry name" value="AB_hydrolase_Est10"/>
</dbReference>
<evidence type="ECO:0000313" key="3">
    <source>
        <dbReference type="EMBL" id="WRP18949.1"/>
    </source>
</evidence>
<dbReference type="EMBL" id="CP141615">
    <property type="protein sequence ID" value="WRP18949.1"/>
    <property type="molecule type" value="Genomic_DNA"/>
</dbReference>
<feature type="domain" description="AB hydrolase-1" evidence="2">
    <location>
        <begin position="81"/>
        <end position="292"/>
    </location>
</feature>
<dbReference type="InterPro" id="IPR000073">
    <property type="entry name" value="AB_hydrolase_1"/>
</dbReference>
<evidence type="ECO:0000256" key="1">
    <source>
        <dbReference type="SAM" id="SignalP"/>
    </source>
</evidence>
<keyword evidence="1" id="KW-0732">Signal</keyword>
<evidence type="ECO:0000313" key="4">
    <source>
        <dbReference type="Proteomes" id="UP001332192"/>
    </source>
</evidence>
<sequence>MRDGRLHPISYSAFHFLVGGCLAVALAASGAAFAPAVRASAGQAPQPVAVKESRVGIPHGDHEIPAVFTEPADPQGAVPAVLLIHGFASHKDEVGNFYKRLASQLAAHGVASLRFDFPGSGDSTLPFEVNTVALQVAEARRALEYLASRPSVDPNRMGIVGFSLGGIVAAAVAAGDTAVRALALWSTPGDTPAAFADLYARYYQASIRSDAVEADLGFRKVHLSRAFFDSLFASFPLHDIAGYQGPLLVIAGEKDGAQPRYAREFAQRAGSLDVTLRIIPGADHIFNVLTPDQGPSDEVIELTTRWMLDRLTAR</sequence>
<feature type="chain" id="PRO_5045545323" evidence="1">
    <location>
        <begin position="28"/>
        <end position="314"/>
    </location>
</feature>
<dbReference type="PANTHER" id="PTHR43265">
    <property type="entry name" value="ESTERASE ESTD"/>
    <property type="match status" value="1"/>
</dbReference>
<keyword evidence="4" id="KW-1185">Reference proteome</keyword>
<dbReference type="PROSITE" id="PS51257">
    <property type="entry name" value="PROKAR_LIPOPROTEIN"/>
    <property type="match status" value="1"/>
</dbReference>
<dbReference type="GO" id="GO:0016787">
    <property type="term" value="F:hydrolase activity"/>
    <property type="evidence" value="ECO:0007669"/>
    <property type="project" value="UniProtKB-KW"/>
</dbReference>
<accession>A0ABZ1C1Z9</accession>
<protein>
    <submittedName>
        <fullName evidence="3">Alpha/beta fold hydrolase</fullName>
    </submittedName>
</protein>
<feature type="signal peptide" evidence="1">
    <location>
        <begin position="1"/>
        <end position="27"/>
    </location>
</feature>
<reference evidence="3 4" key="1">
    <citation type="journal article" date="2024" name="Front. Microbiol.">
        <title>Novel thermophilic genera Geochorda gen. nov. and Carboxydochorda gen. nov. from the deep terrestrial subsurface reveal the ecophysiological diversity in the class Limnochordia.</title>
        <authorList>
            <person name="Karnachuk O.V."/>
            <person name="Lukina A.P."/>
            <person name="Avakyan M.R."/>
            <person name="Kadnikov V.V."/>
            <person name="Begmatov S."/>
            <person name="Beletsky A.V."/>
            <person name="Vlasova K.G."/>
            <person name="Novikov A.A."/>
            <person name="Shcherbakova V.A."/>
            <person name="Mardanov A.V."/>
            <person name="Ravin N.V."/>
        </authorList>
    </citation>
    <scope>NUCLEOTIDE SEQUENCE [LARGE SCALE GENOMIC DNA]</scope>
    <source>
        <strain evidence="3 4">L945</strain>
    </source>
</reference>
<keyword evidence="3" id="KW-0378">Hydrolase</keyword>
<dbReference type="PANTHER" id="PTHR43265:SF1">
    <property type="entry name" value="ESTERASE ESTD"/>
    <property type="match status" value="1"/>
</dbReference>
<dbReference type="Proteomes" id="UP001332192">
    <property type="component" value="Chromosome"/>
</dbReference>
<evidence type="ECO:0000259" key="2">
    <source>
        <dbReference type="Pfam" id="PF12697"/>
    </source>
</evidence>
<organism evidence="3 4">
    <name type="scientific">Carboxydichorda subterranea</name>
    <dbReference type="NCBI Taxonomy" id="3109565"/>
    <lineage>
        <taxon>Bacteria</taxon>
        <taxon>Bacillati</taxon>
        <taxon>Bacillota</taxon>
        <taxon>Limnochordia</taxon>
        <taxon>Limnochordales</taxon>
        <taxon>Geochordaceae</taxon>
        <taxon>Carboxydichorda</taxon>
    </lineage>
</organism>
<dbReference type="Pfam" id="PF12697">
    <property type="entry name" value="Abhydrolase_6"/>
    <property type="match status" value="1"/>
</dbReference>
<dbReference type="RefSeq" id="WP_324718219.1">
    <property type="nucleotide sequence ID" value="NZ_CP141615.1"/>
</dbReference>
<name>A0ABZ1C1Z9_9FIRM</name>
<gene>
    <name evidence="3" type="ORF">U7230_09125</name>
</gene>
<dbReference type="SUPFAM" id="SSF53474">
    <property type="entry name" value="alpha/beta-Hydrolases"/>
    <property type="match status" value="1"/>
</dbReference>